<dbReference type="Proteomes" id="UP000472264">
    <property type="component" value="Chromosome 22"/>
</dbReference>
<feature type="domain" description="F-box" evidence="1">
    <location>
        <begin position="1"/>
        <end position="48"/>
    </location>
</feature>
<proteinExistence type="predicted"/>
<reference evidence="2" key="2">
    <citation type="submission" date="2025-08" db="UniProtKB">
        <authorList>
            <consortium name="Ensembl"/>
        </authorList>
    </citation>
    <scope>IDENTIFICATION</scope>
</reference>
<dbReference type="InParanoid" id="A0A665UNG1"/>
<reference evidence="2" key="1">
    <citation type="submission" date="2021-04" db="EMBL/GenBank/DDBJ databases">
        <authorList>
            <consortium name="Wellcome Sanger Institute Data Sharing"/>
        </authorList>
    </citation>
    <scope>NUCLEOTIDE SEQUENCE [LARGE SCALE GENOMIC DNA]</scope>
</reference>
<dbReference type="SUPFAM" id="SSF52047">
    <property type="entry name" value="RNI-like"/>
    <property type="match status" value="1"/>
</dbReference>
<dbReference type="InterPro" id="IPR001810">
    <property type="entry name" value="F-box_dom"/>
</dbReference>
<dbReference type="InterPro" id="IPR032675">
    <property type="entry name" value="LRR_dom_sf"/>
</dbReference>
<evidence type="ECO:0000259" key="1">
    <source>
        <dbReference type="PROSITE" id="PS50181"/>
    </source>
</evidence>
<dbReference type="SMART" id="SM00256">
    <property type="entry name" value="FBOX"/>
    <property type="match status" value="1"/>
</dbReference>
<evidence type="ECO:0000313" key="3">
    <source>
        <dbReference type="Proteomes" id="UP000472264"/>
    </source>
</evidence>
<dbReference type="PROSITE" id="PS50181">
    <property type="entry name" value="FBOX"/>
    <property type="match status" value="1"/>
</dbReference>
<dbReference type="Ensembl" id="ENSENLT00000021600.1">
    <property type="protein sequence ID" value="ENSENLP00000020865.1"/>
    <property type="gene ID" value="ENSENLG00000009521.1"/>
</dbReference>
<dbReference type="AlphaFoldDB" id="A0A665UNG1"/>
<keyword evidence="3" id="KW-1185">Reference proteome</keyword>
<dbReference type="Gene3D" id="3.80.10.10">
    <property type="entry name" value="Ribonuclease Inhibitor"/>
    <property type="match status" value="1"/>
</dbReference>
<evidence type="ECO:0000313" key="2">
    <source>
        <dbReference type="Ensembl" id="ENSENLP00000020865.1"/>
    </source>
</evidence>
<dbReference type="Gene3D" id="1.20.1280.50">
    <property type="match status" value="1"/>
</dbReference>
<dbReference type="Pfam" id="PF12937">
    <property type="entry name" value="F-box-like"/>
    <property type="match status" value="1"/>
</dbReference>
<dbReference type="SUPFAM" id="SSF81383">
    <property type="entry name" value="F-box domain"/>
    <property type="match status" value="1"/>
</dbReference>
<organism evidence="2 3">
    <name type="scientific">Echeneis naucrates</name>
    <name type="common">Live sharksucker</name>
    <dbReference type="NCBI Taxonomy" id="173247"/>
    <lineage>
        <taxon>Eukaryota</taxon>
        <taxon>Metazoa</taxon>
        <taxon>Chordata</taxon>
        <taxon>Craniata</taxon>
        <taxon>Vertebrata</taxon>
        <taxon>Euteleostomi</taxon>
        <taxon>Actinopterygii</taxon>
        <taxon>Neopterygii</taxon>
        <taxon>Teleostei</taxon>
        <taxon>Neoteleostei</taxon>
        <taxon>Acanthomorphata</taxon>
        <taxon>Carangaria</taxon>
        <taxon>Carangiformes</taxon>
        <taxon>Echeneidae</taxon>
        <taxon>Echeneis</taxon>
    </lineage>
</organism>
<dbReference type="InterPro" id="IPR036047">
    <property type="entry name" value="F-box-like_dom_sf"/>
</dbReference>
<name>A0A665UNG1_ECHNA</name>
<protein>
    <recommendedName>
        <fullName evidence="1">F-box domain-containing protein</fullName>
    </recommendedName>
</protein>
<accession>A0A665UNG1</accession>
<sequence length="295" mass="33707">MASVLQLPAELWLHVFKFLSWRDRLSMRLTCSHFRGLLDKSSSLWREFSLVLRDFSRYNRQFWHSLAQRHISSVSVRSGRRKQLRQLFTWLPALHALRLDEWTEGGVTELKLFHRLQRLSITSCSTPLKNLDFLLPLSHQLTKLCVCNVQLTCPPSYLSSTISQLTCLTSLVLHHNGNLRVPTLGGILTHLTELKHLSWSMITYKTLSHDFFSPAHLSGKQVTLIGCHPQAVSVCPIGGHALAVFAGFLPSSLLSLTLCVDLQPEDLQVVSRRAPHLEQLHLEPWICYLTNCWFP</sequence>
<dbReference type="OMA" id="HIDLLPC"/>
<reference evidence="2" key="3">
    <citation type="submission" date="2025-09" db="UniProtKB">
        <authorList>
            <consortium name="Ensembl"/>
        </authorList>
    </citation>
    <scope>IDENTIFICATION</scope>
</reference>